<dbReference type="EMBL" id="NAJP01000029">
    <property type="protein sequence ID" value="TKA41106.1"/>
    <property type="molecule type" value="Genomic_DNA"/>
</dbReference>
<dbReference type="GO" id="GO:0008171">
    <property type="term" value="F:O-methyltransferase activity"/>
    <property type="evidence" value="ECO:0007669"/>
    <property type="project" value="InterPro"/>
</dbReference>
<proteinExistence type="inferred from homology"/>
<reference evidence="5 6" key="1">
    <citation type="submission" date="2017-03" db="EMBL/GenBank/DDBJ databases">
        <title>Genomes of endolithic fungi from Antarctica.</title>
        <authorList>
            <person name="Coleine C."/>
            <person name="Masonjones S."/>
            <person name="Stajich J.E."/>
        </authorList>
    </citation>
    <scope>NUCLEOTIDE SEQUENCE [LARGE SCALE GENOMIC DNA]</scope>
    <source>
        <strain evidence="5 6">CCFEE 5311</strain>
    </source>
</reference>
<evidence type="ECO:0000256" key="3">
    <source>
        <dbReference type="ARBA" id="ARBA00022691"/>
    </source>
</evidence>
<evidence type="ECO:0000256" key="2">
    <source>
        <dbReference type="ARBA" id="ARBA00022679"/>
    </source>
</evidence>
<name>A0A4U0V0G4_9PEZI</name>
<evidence type="ECO:0000256" key="4">
    <source>
        <dbReference type="ARBA" id="ARBA00023453"/>
    </source>
</evidence>
<sequence>MSSNTPLPPILAQAITRSLQAQTQLLKPNPRLAAAEANCQNQNIPAIAIAPYQGQHLALLCQFLGAQHVLEIGTLGGYSTIWLAESVPGVHVTSIEFSAKHREVALENTKGIANVEIRLGAAEEVMGELGKEGRVFDFVFVDANWDQQARYFDLAVGLTRKGGVVYVDNVVRNLLDIPEEGDEADWSLIEWVKGDERVTATLIPTVSTHKVDVGALVDGFVLARVK</sequence>
<dbReference type="InterPro" id="IPR029063">
    <property type="entry name" value="SAM-dependent_MTases_sf"/>
</dbReference>
<evidence type="ECO:0008006" key="7">
    <source>
        <dbReference type="Google" id="ProtNLM"/>
    </source>
</evidence>
<accession>A0A4U0V0G4</accession>
<dbReference type="AlphaFoldDB" id="A0A4U0V0G4"/>
<dbReference type="GO" id="GO:0008757">
    <property type="term" value="F:S-adenosylmethionine-dependent methyltransferase activity"/>
    <property type="evidence" value="ECO:0007669"/>
    <property type="project" value="TreeGrafter"/>
</dbReference>
<dbReference type="Pfam" id="PF01596">
    <property type="entry name" value="Methyltransf_3"/>
    <property type="match status" value="1"/>
</dbReference>
<dbReference type="STRING" id="329885.A0A4U0V0G4"/>
<organism evidence="5 6">
    <name type="scientific">Friedmanniomyces endolithicus</name>
    <dbReference type="NCBI Taxonomy" id="329885"/>
    <lineage>
        <taxon>Eukaryota</taxon>
        <taxon>Fungi</taxon>
        <taxon>Dikarya</taxon>
        <taxon>Ascomycota</taxon>
        <taxon>Pezizomycotina</taxon>
        <taxon>Dothideomycetes</taxon>
        <taxon>Dothideomycetidae</taxon>
        <taxon>Mycosphaerellales</taxon>
        <taxon>Teratosphaeriaceae</taxon>
        <taxon>Friedmanniomyces</taxon>
    </lineage>
</organism>
<dbReference type="PANTHER" id="PTHR10509:SF14">
    <property type="entry name" value="CAFFEOYL-COA O-METHYLTRANSFERASE 3-RELATED"/>
    <property type="match status" value="1"/>
</dbReference>
<dbReference type="InterPro" id="IPR002935">
    <property type="entry name" value="SAM_O-MeTrfase"/>
</dbReference>
<evidence type="ECO:0000313" key="5">
    <source>
        <dbReference type="EMBL" id="TKA41106.1"/>
    </source>
</evidence>
<keyword evidence="2" id="KW-0808">Transferase</keyword>
<dbReference type="SUPFAM" id="SSF53335">
    <property type="entry name" value="S-adenosyl-L-methionine-dependent methyltransferases"/>
    <property type="match status" value="1"/>
</dbReference>
<protein>
    <recommendedName>
        <fullName evidence="7">O-methyltransferase</fullName>
    </recommendedName>
</protein>
<keyword evidence="1" id="KW-0489">Methyltransferase</keyword>
<dbReference type="GO" id="GO:0032259">
    <property type="term" value="P:methylation"/>
    <property type="evidence" value="ECO:0007669"/>
    <property type="project" value="UniProtKB-KW"/>
</dbReference>
<comment type="caution">
    <text evidence="5">The sequence shown here is derived from an EMBL/GenBank/DDBJ whole genome shotgun (WGS) entry which is preliminary data.</text>
</comment>
<gene>
    <name evidence="5" type="ORF">B0A54_07627</name>
</gene>
<evidence type="ECO:0000313" key="6">
    <source>
        <dbReference type="Proteomes" id="UP000310066"/>
    </source>
</evidence>
<evidence type="ECO:0000256" key="1">
    <source>
        <dbReference type="ARBA" id="ARBA00022603"/>
    </source>
</evidence>
<dbReference type="OrthoDB" id="10251242at2759"/>
<dbReference type="Proteomes" id="UP000310066">
    <property type="component" value="Unassembled WGS sequence"/>
</dbReference>
<dbReference type="CDD" id="cd02440">
    <property type="entry name" value="AdoMet_MTases"/>
    <property type="match status" value="1"/>
</dbReference>
<dbReference type="PROSITE" id="PS51682">
    <property type="entry name" value="SAM_OMT_I"/>
    <property type="match status" value="1"/>
</dbReference>
<comment type="similarity">
    <text evidence="4">Belongs to the class I-like SAM-binding methyltransferase superfamily. Cation-dependent O-methyltransferase family.</text>
</comment>
<dbReference type="PANTHER" id="PTHR10509">
    <property type="entry name" value="O-METHYLTRANSFERASE-RELATED"/>
    <property type="match status" value="1"/>
</dbReference>
<dbReference type="Gene3D" id="3.40.50.150">
    <property type="entry name" value="Vaccinia Virus protein VP39"/>
    <property type="match status" value="1"/>
</dbReference>
<dbReference type="InterPro" id="IPR050362">
    <property type="entry name" value="Cation-dep_OMT"/>
</dbReference>
<keyword evidence="3" id="KW-0949">S-adenosyl-L-methionine</keyword>